<dbReference type="Pfam" id="PF25681">
    <property type="entry name" value="Phage_TTP_17"/>
    <property type="match status" value="1"/>
</dbReference>
<keyword evidence="2" id="KW-1185">Reference proteome</keyword>
<dbReference type="KEGG" id="nah:F5544_43470"/>
<reference evidence="1 2" key="1">
    <citation type="journal article" date="2019" name="ACS Chem. Biol.">
        <title>Identification and Mobilization of a Cryptic Antibiotic Biosynthesis Gene Locus from a Human-Pathogenic Nocardia Isolate.</title>
        <authorList>
            <person name="Herisse M."/>
            <person name="Ishida K."/>
            <person name="Porter J.L."/>
            <person name="Howden B."/>
            <person name="Hertweck C."/>
            <person name="Stinear T.P."/>
            <person name="Pidot S.J."/>
        </authorList>
    </citation>
    <scope>NUCLEOTIDE SEQUENCE [LARGE SCALE GENOMIC DNA]</scope>
    <source>
        <strain evidence="1 2">AUSMDU00012717</strain>
    </source>
</reference>
<accession>A0A6G9YTF6</accession>
<proteinExistence type="predicted"/>
<name>A0A6G9YTF6_9NOCA</name>
<evidence type="ECO:0000313" key="1">
    <source>
        <dbReference type="EMBL" id="QIS16498.1"/>
    </source>
</evidence>
<protein>
    <submittedName>
        <fullName evidence="1">Phage tail protein</fullName>
    </submittedName>
</protein>
<organism evidence="1 2">
    <name type="scientific">Nocardia arthritidis</name>
    <dbReference type="NCBI Taxonomy" id="228602"/>
    <lineage>
        <taxon>Bacteria</taxon>
        <taxon>Bacillati</taxon>
        <taxon>Actinomycetota</taxon>
        <taxon>Actinomycetes</taxon>
        <taxon>Mycobacteriales</taxon>
        <taxon>Nocardiaceae</taxon>
        <taxon>Nocardia</taxon>
    </lineage>
</organism>
<gene>
    <name evidence="1" type="ORF">F5544_43470</name>
</gene>
<dbReference type="AlphaFoldDB" id="A0A6G9YTF6"/>
<dbReference type="RefSeq" id="WP_167478562.1">
    <property type="nucleotide sequence ID" value="NZ_CP046172.1"/>
</dbReference>
<evidence type="ECO:0000313" key="2">
    <source>
        <dbReference type="Proteomes" id="UP000503540"/>
    </source>
</evidence>
<sequence>MPTDTSKVYIPQAPKVKGIIYRAPLGTALPTDAITALPAAFKDLGGISDAGIVNAQARDVKKVKDFAGDIIATPQSDYSETLEVEFVEATNLEVLKAVFGDLNVNVKQATTTSGMEISIDHNSDVLPKTAIVVETIQGTGIRRMVAGIAQPIKVADATLINTDILKYKVTFECFKVVDGQTTFNIREFVNDGKPKAA</sequence>
<dbReference type="InterPro" id="IPR058154">
    <property type="entry name" value="Bxb1_TTP-like"/>
</dbReference>
<dbReference type="Proteomes" id="UP000503540">
    <property type="component" value="Chromosome"/>
</dbReference>
<dbReference type="EMBL" id="CP046172">
    <property type="protein sequence ID" value="QIS16498.1"/>
    <property type="molecule type" value="Genomic_DNA"/>
</dbReference>